<feature type="binding site" evidence="6">
    <location>
        <position position="133"/>
    </location>
    <ligand>
        <name>Fe cation</name>
        <dbReference type="ChEBI" id="CHEBI:24875"/>
    </ligand>
</feature>
<sequence length="179" mass="19947">MAILEILHHPDPRLRKKAAPVAVVDEKTRELLDNMLATMYAAKGIGLAATQVNVQQAVVVIDLSEEKNQPLYLINAEILHKEGQIEHEEGCLSVPEYYEKVTRAERVRVRALGRDGQAFELEAEGLLAVCIQHELDHLEGKLFVDYLSQLKQQRVRKKMEKLARQPATNSAASSEAAAG</sequence>
<protein>
    <recommendedName>
        <fullName evidence="6">Peptide deformylase</fullName>
        <shortName evidence="6">PDF</shortName>
        <ecNumber evidence="6">3.5.1.88</ecNumber>
    </recommendedName>
    <alternativeName>
        <fullName evidence="6">Polypeptide deformylase</fullName>
    </alternativeName>
</protein>
<dbReference type="EC" id="3.5.1.88" evidence="6"/>
<evidence type="ECO:0000256" key="1">
    <source>
        <dbReference type="ARBA" id="ARBA00010759"/>
    </source>
</evidence>
<dbReference type="GO" id="GO:0042586">
    <property type="term" value="F:peptide deformylase activity"/>
    <property type="evidence" value="ECO:0007669"/>
    <property type="project" value="UniProtKB-UniRule"/>
</dbReference>
<dbReference type="Gene3D" id="3.90.45.10">
    <property type="entry name" value="Peptide deformylase"/>
    <property type="match status" value="1"/>
</dbReference>
<evidence type="ECO:0000256" key="6">
    <source>
        <dbReference type="HAMAP-Rule" id="MF_00163"/>
    </source>
</evidence>
<dbReference type="PANTHER" id="PTHR10458:SF22">
    <property type="entry name" value="PEPTIDE DEFORMYLASE"/>
    <property type="match status" value="1"/>
</dbReference>
<evidence type="ECO:0000256" key="5">
    <source>
        <dbReference type="ARBA" id="ARBA00023004"/>
    </source>
</evidence>
<dbReference type="HAMAP" id="MF_00163">
    <property type="entry name" value="Pep_deformylase"/>
    <property type="match status" value="1"/>
</dbReference>
<comment type="function">
    <text evidence="6">Removes the formyl group from the N-terminal Met of newly synthesized proteins. Requires at least a dipeptide for an efficient rate of reaction. N-terminal L-methionine is a prerequisite for activity but the enzyme has broad specificity at other positions.</text>
</comment>
<dbReference type="Pfam" id="PF01327">
    <property type="entry name" value="Pep_deformylase"/>
    <property type="match status" value="1"/>
</dbReference>
<evidence type="ECO:0000256" key="3">
    <source>
        <dbReference type="ARBA" id="ARBA00022801"/>
    </source>
</evidence>
<keyword evidence="3 6" id="KW-0378">Hydrolase</keyword>
<dbReference type="STRING" id="92487.SAMN02745130_00272"/>
<evidence type="ECO:0000313" key="9">
    <source>
        <dbReference type="Proteomes" id="UP000190460"/>
    </source>
</evidence>
<dbReference type="PRINTS" id="PR01576">
    <property type="entry name" value="PDEFORMYLASE"/>
</dbReference>
<dbReference type="SUPFAM" id="SSF56420">
    <property type="entry name" value="Peptide deformylase"/>
    <property type="match status" value="1"/>
</dbReference>
<dbReference type="InterPro" id="IPR023635">
    <property type="entry name" value="Peptide_deformylase"/>
</dbReference>
<gene>
    <name evidence="6" type="primary">def</name>
    <name evidence="8" type="ORF">SAMN02745130_00272</name>
</gene>
<feature type="binding site" evidence="6">
    <location>
        <position position="137"/>
    </location>
    <ligand>
        <name>Fe cation</name>
        <dbReference type="ChEBI" id="CHEBI:24875"/>
    </ligand>
</feature>
<evidence type="ECO:0000313" key="8">
    <source>
        <dbReference type="EMBL" id="SKA68353.1"/>
    </source>
</evidence>
<dbReference type="InterPro" id="IPR036821">
    <property type="entry name" value="Peptide_deformylase_sf"/>
</dbReference>
<dbReference type="GO" id="GO:0006412">
    <property type="term" value="P:translation"/>
    <property type="evidence" value="ECO:0007669"/>
    <property type="project" value="UniProtKB-UniRule"/>
</dbReference>
<dbReference type="CDD" id="cd00487">
    <property type="entry name" value="Pep_deformylase"/>
    <property type="match status" value="1"/>
</dbReference>
<dbReference type="PIRSF" id="PIRSF004749">
    <property type="entry name" value="Pep_def"/>
    <property type="match status" value="1"/>
</dbReference>
<feature type="region of interest" description="Disordered" evidence="7">
    <location>
        <begin position="160"/>
        <end position="179"/>
    </location>
</feature>
<evidence type="ECO:0000256" key="7">
    <source>
        <dbReference type="SAM" id="MobiDB-lite"/>
    </source>
</evidence>
<comment type="cofactor">
    <cofactor evidence="6">
        <name>Fe(2+)</name>
        <dbReference type="ChEBI" id="CHEBI:29033"/>
    </cofactor>
    <text evidence="6">Binds 1 Fe(2+) ion.</text>
</comment>
<keyword evidence="5 6" id="KW-0408">Iron</keyword>
<evidence type="ECO:0000256" key="4">
    <source>
        <dbReference type="ARBA" id="ARBA00022917"/>
    </source>
</evidence>
<dbReference type="Proteomes" id="UP000190460">
    <property type="component" value="Unassembled WGS sequence"/>
</dbReference>
<dbReference type="AlphaFoldDB" id="A0A1T4VTR5"/>
<dbReference type="OrthoDB" id="9804313at2"/>
<organism evidence="8 9">
    <name type="scientific">Thiothrix eikelboomii</name>
    <dbReference type="NCBI Taxonomy" id="92487"/>
    <lineage>
        <taxon>Bacteria</taxon>
        <taxon>Pseudomonadati</taxon>
        <taxon>Pseudomonadota</taxon>
        <taxon>Gammaproteobacteria</taxon>
        <taxon>Thiotrichales</taxon>
        <taxon>Thiotrichaceae</taxon>
        <taxon>Thiothrix</taxon>
    </lineage>
</organism>
<dbReference type="EMBL" id="FUYB01000001">
    <property type="protein sequence ID" value="SKA68353.1"/>
    <property type="molecule type" value="Genomic_DNA"/>
</dbReference>
<dbReference type="RefSeq" id="WP_078920777.1">
    <property type="nucleotide sequence ID" value="NZ_FUYB01000001.1"/>
</dbReference>
<proteinExistence type="inferred from homology"/>
<dbReference type="PANTHER" id="PTHR10458">
    <property type="entry name" value="PEPTIDE DEFORMYLASE"/>
    <property type="match status" value="1"/>
</dbReference>
<reference evidence="9" key="1">
    <citation type="submission" date="2017-02" db="EMBL/GenBank/DDBJ databases">
        <authorList>
            <person name="Varghese N."/>
            <person name="Submissions S."/>
        </authorList>
    </citation>
    <scope>NUCLEOTIDE SEQUENCE [LARGE SCALE GENOMIC DNA]</scope>
    <source>
        <strain evidence="9">ATCC 49788</strain>
    </source>
</reference>
<comment type="similarity">
    <text evidence="1 6">Belongs to the polypeptide deformylase family.</text>
</comment>
<keyword evidence="9" id="KW-1185">Reference proteome</keyword>
<name>A0A1T4VTR5_9GAMM</name>
<accession>A0A1T4VTR5</accession>
<keyword evidence="2 6" id="KW-0479">Metal-binding</keyword>
<feature type="binding site" evidence="6">
    <location>
        <position position="91"/>
    </location>
    <ligand>
        <name>Fe cation</name>
        <dbReference type="ChEBI" id="CHEBI:24875"/>
    </ligand>
</feature>
<evidence type="ECO:0000256" key="2">
    <source>
        <dbReference type="ARBA" id="ARBA00022723"/>
    </source>
</evidence>
<dbReference type="GO" id="GO:0046872">
    <property type="term" value="F:metal ion binding"/>
    <property type="evidence" value="ECO:0007669"/>
    <property type="project" value="UniProtKB-KW"/>
</dbReference>
<dbReference type="FunFam" id="3.90.45.10:FF:000001">
    <property type="entry name" value="Peptide deformylase"/>
    <property type="match status" value="1"/>
</dbReference>
<keyword evidence="4 6" id="KW-0648">Protein biosynthesis</keyword>
<dbReference type="NCBIfam" id="TIGR00079">
    <property type="entry name" value="pept_deformyl"/>
    <property type="match status" value="1"/>
</dbReference>
<dbReference type="NCBIfam" id="NF001159">
    <property type="entry name" value="PRK00150.1-3"/>
    <property type="match status" value="1"/>
</dbReference>
<comment type="catalytic activity">
    <reaction evidence="6">
        <text>N-terminal N-formyl-L-methionyl-[peptide] + H2O = N-terminal L-methionyl-[peptide] + formate</text>
        <dbReference type="Rhea" id="RHEA:24420"/>
        <dbReference type="Rhea" id="RHEA-COMP:10639"/>
        <dbReference type="Rhea" id="RHEA-COMP:10640"/>
        <dbReference type="ChEBI" id="CHEBI:15377"/>
        <dbReference type="ChEBI" id="CHEBI:15740"/>
        <dbReference type="ChEBI" id="CHEBI:49298"/>
        <dbReference type="ChEBI" id="CHEBI:64731"/>
        <dbReference type="EC" id="3.5.1.88"/>
    </reaction>
</comment>
<feature type="compositionally biased region" description="Low complexity" evidence="7">
    <location>
        <begin position="170"/>
        <end position="179"/>
    </location>
</feature>
<feature type="active site" evidence="6">
    <location>
        <position position="134"/>
    </location>
</feature>